<feature type="transmembrane region" description="Helical" evidence="1">
    <location>
        <begin position="37"/>
        <end position="63"/>
    </location>
</feature>
<dbReference type="EMBL" id="JBIRYI010000003">
    <property type="protein sequence ID" value="MFI2486682.1"/>
    <property type="molecule type" value="Genomic_DNA"/>
</dbReference>
<reference evidence="2 3" key="1">
    <citation type="submission" date="2024-10" db="EMBL/GenBank/DDBJ databases">
        <title>The Natural Products Discovery Center: Release of the First 8490 Sequenced Strains for Exploring Actinobacteria Biosynthetic Diversity.</title>
        <authorList>
            <person name="Kalkreuter E."/>
            <person name="Kautsar S.A."/>
            <person name="Yang D."/>
            <person name="Bader C.D."/>
            <person name="Teijaro C.N."/>
            <person name="Fluegel L."/>
            <person name="Davis C.M."/>
            <person name="Simpson J.R."/>
            <person name="Lauterbach L."/>
            <person name="Steele A.D."/>
            <person name="Gui C."/>
            <person name="Meng S."/>
            <person name="Li G."/>
            <person name="Viehrig K."/>
            <person name="Ye F."/>
            <person name="Su P."/>
            <person name="Kiefer A.F."/>
            <person name="Nichols A."/>
            <person name="Cepeda A.J."/>
            <person name="Yan W."/>
            <person name="Fan B."/>
            <person name="Jiang Y."/>
            <person name="Adhikari A."/>
            <person name="Zheng C.-J."/>
            <person name="Schuster L."/>
            <person name="Cowan T.M."/>
            <person name="Smanski M.J."/>
            <person name="Chevrette M.G."/>
            <person name="De Carvalho L.P.S."/>
            <person name="Shen B."/>
        </authorList>
    </citation>
    <scope>NUCLEOTIDE SEQUENCE [LARGE SCALE GENOMIC DNA]</scope>
    <source>
        <strain evidence="2 3">NPDC019481</strain>
    </source>
</reference>
<evidence type="ECO:0000313" key="2">
    <source>
        <dbReference type="EMBL" id="MFI2486682.1"/>
    </source>
</evidence>
<protein>
    <submittedName>
        <fullName evidence="2">Uncharacterized protein</fullName>
    </submittedName>
</protein>
<comment type="caution">
    <text evidence="2">The sequence shown here is derived from an EMBL/GenBank/DDBJ whole genome shotgun (WGS) entry which is preliminary data.</text>
</comment>
<gene>
    <name evidence="2" type="ORF">ACH47X_07215</name>
</gene>
<organism evidence="2 3">
    <name type="scientific">Promicromonospora kroppenstedtii</name>
    <dbReference type="NCBI Taxonomy" id="440482"/>
    <lineage>
        <taxon>Bacteria</taxon>
        <taxon>Bacillati</taxon>
        <taxon>Actinomycetota</taxon>
        <taxon>Actinomycetes</taxon>
        <taxon>Micrococcales</taxon>
        <taxon>Promicromonosporaceae</taxon>
        <taxon>Promicromonospora</taxon>
    </lineage>
</organism>
<dbReference type="RefSeq" id="WP_397402789.1">
    <property type="nucleotide sequence ID" value="NZ_JBIRYI010000003.1"/>
</dbReference>
<sequence>MQTMRRFLALTPLAFGITAAVLVYLQNREDFSWGGVWLGVVSAVIVTVGAFLMILSGAALLRLLAVRSDWAALGTGLILATVLLAVCYAAIAASLPAGDEGWSLLYVVGPAVASIPVWPAYAVALLVRGWRGRTSRRRPGSAAGPRNA</sequence>
<keyword evidence="3" id="KW-1185">Reference proteome</keyword>
<evidence type="ECO:0000256" key="1">
    <source>
        <dbReference type="SAM" id="Phobius"/>
    </source>
</evidence>
<dbReference type="Proteomes" id="UP001611580">
    <property type="component" value="Unassembled WGS sequence"/>
</dbReference>
<feature type="transmembrane region" description="Helical" evidence="1">
    <location>
        <begin position="7"/>
        <end position="25"/>
    </location>
</feature>
<keyword evidence="1" id="KW-1133">Transmembrane helix</keyword>
<name>A0ABW7XGQ1_9MICO</name>
<feature type="transmembrane region" description="Helical" evidence="1">
    <location>
        <begin position="70"/>
        <end position="91"/>
    </location>
</feature>
<proteinExistence type="predicted"/>
<keyword evidence="1" id="KW-0472">Membrane</keyword>
<feature type="transmembrane region" description="Helical" evidence="1">
    <location>
        <begin position="103"/>
        <end position="127"/>
    </location>
</feature>
<evidence type="ECO:0000313" key="3">
    <source>
        <dbReference type="Proteomes" id="UP001611580"/>
    </source>
</evidence>
<accession>A0ABW7XGQ1</accession>
<keyword evidence="1" id="KW-0812">Transmembrane</keyword>